<dbReference type="EMBL" id="PYSV01000004">
    <property type="protein sequence ID" value="PTA68856.1"/>
    <property type="molecule type" value="Genomic_DNA"/>
</dbReference>
<sequence>MLRASGLEQQEVARLAIQRQAVREQLAALPDVAAPVQRPAPPVPARPQSPADWVTVMRHQAEQVEGQALDTRQYAQFTALQRQVANTLVQGFRADRGPAQSRYDTYGEHLASLQRHAISAPVSRVVLGMVPAGERLALQRAVATAIQRHRRRARD</sequence>
<gene>
    <name evidence="1" type="ORF">C8263_06430</name>
</gene>
<proteinExistence type="predicted"/>
<keyword evidence="2" id="KW-1185">Reference proteome</keyword>
<accession>A0A2T3WAC9</accession>
<evidence type="ECO:0000313" key="2">
    <source>
        <dbReference type="Proteomes" id="UP000240317"/>
    </source>
</evidence>
<dbReference type="Proteomes" id="UP000240317">
    <property type="component" value="Unassembled WGS sequence"/>
</dbReference>
<evidence type="ECO:0000313" key="1">
    <source>
        <dbReference type="EMBL" id="PTA68856.1"/>
    </source>
</evidence>
<name>A0A2T3WAC9_9DEIO</name>
<comment type="caution">
    <text evidence="1">The sequence shown here is derived from an EMBL/GenBank/DDBJ whole genome shotgun (WGS) entry which is preliminary data.</text>
</comment>
<organism evidence="1 2">
    <name type="scientific">Deinococcus arcticus</name>
    <dbReference type="NCBI Taxonomy" id="2136176"/>
    <lineage>
        <taxon>Bacteria</taxon>
        <taxon>Thermotogati</taxon>
        <taxon>Deinococcota</taxon>
        <taxon>Deinococci</taxon>
        <taxon>Deinococcales</taxon>
        <taxon>Deinococcaceae</taxon>
        <taxon>Deinococcus</taxon>
    </lineage>
</organism>
<reference evidence="1 2" key="1">
    <citation type="submission" date="2018-03" db="EMBL/GenBank/DDBJ databases">
        <title>Draft genome of Deinococcus sp. OD32.</title>
        <authorList>
            <person name="Wang X.-P."/>
            <person name="Du Z.-J."/>
        </authorList>
    </citation>
    <scope>NUCLEOTIDE SEQUENCE [LARGE SCALE GENOMIC DNA]</scope>
    <source>
        <strain evidence="1 2">OD32</strain>
    </source>
</reference>
<dbReference type="AlphaFoldDB" id="A0A2T3WAC9"/>
<protein>
    <submittedName>
        <fullName evidence="1">Uncharacterized protein</fullName>
    </submittedName>
</protein>